<dbReference type="SUPFAM" id="SSF52540">
    <property type="entry name" value="P-loop containing nucleoside triphosphate hydrolases"/>
    <property type="match status" value="1"/>
</dbReference>
<sequence>MTLLVDECGGLLSGGQRQVASALDAVSECLVQDAQPFDEEIYIGYCSHRLSTVQNAHEIILCSGGRITELGI</sequence>
<dbReference type="Gene3D" id="3.40.50.300">
    <property type="entry name" value="P-loop containing nucleotide triphosphate hydrolases"/>
    <property type="match status" value="1"/>
</dbReference>
<dbReference type="InterPro" id="IPR027417">
    <property type="entry name" value="P-loop_NTPase"/>
</dbReference>
<gene>
    <name evidence="1" type="ORF">GH714_027001</name>
</gene>
<evidence type="ECO:0000313" key="2">
    <source>
        <dbReference type="Proteomes" id="UP000467840"/>
    </source>
</evidence>
<reference evidence="1 2" key="1">
    <citation type="journal article" date="2020" name="Mol. Plant">
        <title>The Chromosome-Based Rubber Tree Genome Provides New Insights into Spurge Genome Evolution and Rubber Biosynthesis.</title>
        <authorList>
            <person name="Liu J."/>
            <person name="Shi C."/>
            <person name="Shi C.C."/>
            <person name="Li W."/>
            <person name="Zhang Q.J."/>
            <person name="Zhang Y."/>
            <person name="Li K."/>
            <person name="Lu H.F."/>
            <person name="Shi C."/>
            <person name="Zhu S.T."/>
            <person name="Xiao Z.Y."/>
            <person name="Nan H."/>
            <person name="Yue Y."/>
            <person name="Zhu X.G."/>
            <person name="Wu Y."/>
            <person name="Hong X.N."/>
            <person name="Fan G.Y."/>
            <person name="Tong Y."/>
            <person name="Zhang D."/>
            <person name="Mao C.L."/>
            <person name="Liu Y.L."/>
            <person name="Hao S.J."/>
            <person name="Liu W.Q."/>
            <person name="Lv M.Q."/>
            <person name="Zhang H.B."/>
            <person name="Liu Y."/>
            <person name="Hu-Tang G.R."/>
            <person name="Wang J.P."/>
            <person name="Wang J.H."/>
            <person name="Sun Y.H."/>
            <person name="Ni S.B."/>
            <person name="Chen W.B."/>
            <person name="Zhang X.C."/>
            <person name="Jiao Y.N."/>
            <person name="Eichler E.E."/>
            <person name="Li G.H."/>
            <person name="Liu X."/>
            <person name="Gao L.Z."/>
        </authorList>
    </citation>
    <scope>NUCLEOTIDE SEQUENCE [LARGE SCALE GENOMIC DNA]</scope>
    <source>
        <strain evidence="2">cv. GT1</strain>
        <tissue evidence="1">Leaf</tissue>
    </source>
</reference>
<organism evidence="1 2">
    <name type="scientific">Hevea brasiliensis</name>
    <name type="common">Para rubber tree</name>
    <name type="synonym">Siphonia brasiliensis</name>
    <dbReference type="NCBI Taxonomy" id="3981"/>
    <lineage>
        <taxon>Eukaryota</taxon>
        <taxon>Viridiplantae</taxon>
        <taxon>Streptophyta</taxon>
        <taxon>Embryophyta</taxon>
        <taxon>Tracheophyta</taxon>
        <taxon>Spermatophyta</taxon>
        <taxon>Magnoliopsida</taxon>
        <taxon>eudicotyledons</taxon>
        <taxon>Gunneridae</taxon>
        <taxon>Pentapetalae</taxon>
        <taxon>rosids</taxon>
        <taxon>fabids</taxon>
        <taxon>Malpighiales</taxon>
        <taxon>Euphorbiaceae</taxon>
        <taxon>Crotonoideae</taxon>
        <taxon>Micrandreae</taxon>
        <taxon>Hevea</taxon>
    </lineage>
</organism>
<dbReference type="Proteomes" id="UP000467840">
    <property type="component" value="Chromosome 14"/>
</dbReference>
<dbReference type="AlphaFoldDB" id="A0A6A6MDT5"/>
<proteinExistence type="predicted"/>
<protein>
    <recommendedName>
        <fullName evidence="3">ABC transporter domain-containing protein</fullName>
    </recommendedName>
</protein>
<keyword evidence="2" id="KW-1185">Reference proteome</keyword>
<accession>A0A6A6MDT5</accession>
<comment type="caution">
    <text evidence="1">The sequence shown here is derived from an EMBL/GenBank/DDBJ whole genome shotgun (WGS) entry which is preliminary data.</text>
</comment>
<evidence type="ECO:0008006" key="3">
    <source>
        <dbReference type="Google" id="ProtNLM"/>
    </source>
</evidence>
<dbReference type="EMBL" id="JAAGAX010000006">
    <property type="protein sequence ID" value="KAF2311850.1"/>
    <property type="molecule type" value="Genomic_DNA"/>
</dbReference>
<evidence type="ECO:0000313" key="1">
    <source>
        <dbReference type="EMBL" id="KAF2311850.1"/>
    </source>
</evidence>
<name>A0A6A6MDT5_HEVBR</name>